<organism evidence="2">
    <name type="scientific">Hellea balneolensis</name>
    <dbReference type="NCBI Taxonomy" id="287478"/>
    <lineage>
        <taxon>Bacteria</taxon>
        <taxon>Pseudomonadati</taxon>
        <taxon>Pseudomonadota</taxon>
        <taxon>Alphaproteobacteria</taxon>
        <taxon>Maricaulales</taxon>
        <taxon>Robiginitomaculaceae</taxon>
        <taxon>Hellea</taxon>
    </lineage>
</organism>
<proteinExistence type="predicted"/>
<gene>
    <name evidence="2" type="ORF">ENJ42_02550</name>
</gene>
<dbReference type="AlphaFoldDB" id="A0A7C5LYQ7"/>
<evidence type="ECO:0000256" key="1">
    <source>
        <dbReference type="SAM" id="Phobius"/>
    </source>
</evidence>
<feature type="transmembrane region" description="Helical" evidence="1">
    <location>
        <begin position="116"/>
        <end position="142"/>
    </location>
</feature>
<name>A0A7C5LYQ7_9PROT</name>
<dbReference type="EMBL" id="DRMJ01000123">
    <property type="protein sequence ID" value="HHL42473.1"/>
    <property type="molecule type" value="Genomic_DNA"/>
</dbReference>
<sequence length="184" mass="20529">MSAYTQRLNAFKPTITWNVGADGLVWGDDKGGAGNIPWEKIKSVRLRYEPSRAETRRVAMHIHAPFPYIISNIHFQGPMNFKAQKHEFRDFVLAFHDAFPIGTQTEFHKGSTRAAYVGNVIISLVVLAFLFLLAPLLALTGVPGVTTIVRIGLILVMVPVLLSVLVKNKPDIYDPRHVPLDMLV</sequence>
<feature type="transmembrane region" description="Helical" evidence="1">
    <location>
        <begin position="148"/>
        <end position="166"/>
    </location>
</feature>
<comment type="caution">
    <text evidence="2">The sequence shown here is derived from an EMBL/GenBank/DDBJ whole genome shotgun (WGS) entry which is preliminary data.</text>
</comment>
<reference evidence="2" key="1">
    <citation type="journal article" date="2020" name="mSystems">
        <title>Genome- and Community-Level Interaction Insights into Carbon Utilization and Element Cycling Functions of Hydrothermarchaeota in Hydrothermal Sediment.</title>
        <authorList>
            <person name="Zhou Z."/>
            <person name="Liu Y."/>
            <person name="Xu W."/>
            <person name="Pan J."/>
            <person name="Luo Z.H."/>
            <person name="Li M."/>
        </authorList>
    </citation>
    <scope>NUCLEOTIDE SEQUENCE [LARGE SCALE GENOMIC DNA]</scope>
    <source>
        <strain evidence="2">HyVt-485</strain>
    </source>
</reference>
<evidence type="ECO:0000313" key="2">
    <source>
        <dbReference type="EMBL" id="HHL42473.1"/>
    </source>
</evidence>
<keyword evidence="1" id="KW-0812">Transmembrane</keyword>
<keyword evidence="1" id="KW-0472">Membrane</keyword>
<accession>A0A7C5LYQ7</accession>
<keyword evidence="1" id="KW-1133">Transmembrane helix</keyword>
<dbReference type="Proteomes" id="UP000885830">
    <property type="component" value="Unassembled WGS sequence"/>
</dbReference>
<protein>
    <submittedName>
        <fullName evidence="2">Uncharacterized protein</fullName>
    </submittedName>
</protein>